<keyword evidence="2" id="KW-1185">Reference proteome</keyword>
<protein>
    <submittedName>
        <fullName evidence="1">Uncharacterized protein</fullName>
    </submittedName>
</protein>
<evidence type="ECO:0000313" key="2">
    <source>
        <dbReference type="Proteomes" id="UP000028868"/>
    </source>
</evidence>
<dbReference type="EMBL" id="CCDI010000001">
    <property type="protein sequence ID" value="CDQ22909.1"/>
    <property type="molecule type" value="Genomic_DNA"/>
</dbReference>
<proteinExistence type="predicted"/>
<organism evidence="1 2">
    <name type="scientific">Halobacillus karajensis</name>
    <dbReference type="NCBI Taxonomy" id="195088"/>
    <lineage>
        <taxon>Bacteria</taxon>
        <taxon>Bacillati</taxon>
        <taxon>Bacillota</taxon>
        <taxon>Bacilli</taxon>
        <taxon>Bacillales</taxon>
        <taxon>Bacillaceae</taxon>
        <taxon>Halobacillus</taxon>
    </lineage>
</organism>
<name>A0A059NWK6_9BACI</name>
<sequence length="160" mass="18396">MRLAKVQKESYDEKEVLLHLKEIEENIDFKVIHKIYYPYFHFEFNVLTKGLMKKKITSGCVIDGVNGRGALIDCEPGFNQTPIEADQTIMEELTYGNAGEEAKQFMYRSTSIKLKSMSVPVLALKKKTFFYRPFYVVDDGDECSNHLLTIDSITGNFHPI</sequence>
<dbReference type="AlphaFoldDB" id="A0A059NWK6"/>
<evidence type="ECO:0000313" key="1">
    <source>
        <dbReference type="EMBL" id="CDQ22909.1"/>
    </source>
</evidence>
<gene>
    <name evidence="1" type="ORF">BN983_01127</name>
</gene>
<dbReference type="RefSeq" id="WP_035506404.1">
    <property type="nucleotide sequence ID" value="NZ_CCDH010000001.1"/>
</dbReference>
<comment type="caution">
    <text evidence="1">The sequence shown here is derived from an EMBL/GenBank/DDBJ whole genome shotgun (WGS) entry which is preliminary data.</text>
</comment>
<reference evidence="2" key="1">
    <citation type="submission" date="2014-03" db="EMBL/GenBank/DDBJ databases">
        <authorList>
            <person name="Urmite Genomes U."/>
        </authorList>
    </citation>
    <scope>NUCLEOTIDE SEQUENCE [LARGE SCALE GENOMIC DNA]</scope>
    <source>
        <strain evidence="2">HD-03</strain>
    </source>
</reference>
<reference evidence="1 2" key="2">
    <citation type="submission" date="2014-05" db="EMBL/GenBank/DDBJ databases">
        <title>Draft genome sequence of Halobacillus karajensis HK-03.</title>
        <authorList>
            <person name="Khelaifia S."/>
            <person name="Croce O."/>
            <person name="Lagier J.C."/>
            <person name="Raoult D."/>
        </authorList>
    </citation>
    <scope>NUCLEOTIDE SEQUENCE [LARGE SCALE GENOMIC DNA]</scope>
    <source>
        <strain evidence="1 2">HD-03</strain>
    </source>
</reference>
<dbReference type="Proteomes" id="UP000028868">
    <property type="component" value="Unassembled WGS sequence"/>
</dbReference>
<accession>A0A059NWK6</accession>